<dbReference type="Proteomes" id="UP000030752">
    <property type="component" value="Unassembled WGS sequence"/>
</dbReference>
<proteinExistence type="predicted"/>
<dbReference type="VEuPathDB" id="FungiDB:HMPREF1541_09082"/>
<sequence>MDSAISWNTLLSQWHYLFAYFCPLFMFAVFLNSLSITRSVEMCKQVGFPPKRPVGAGSSSQKQQQTSPTRLDPFFYLFAQRCFGIGLMLTILEACGEWRAVSVMLGCMCVNGVRDGWLVLTDGEGGVGKAFAAHWGITIVGACSTWRLWAEHW</sequence>
<keyword evidence="1" id="KW-0472">Membrane</keyword>
<dbReference type="HOGENOM" id="CLU_147500_0_0_1"/>
<organism evidence="2 3">
    <name type="scientific">Cyphellophora europaea (strain CBS 101466)</name>
    <name type="common">Phialophora europaea</name>
    <dbReference type="NCBI Taxonomy" id="1220924"/>
    <lineage>
        <taxon>Eukaryota</taxon>
        <taxon>Fungi</taxon>
        <taxon>Dikarya</taxon>
        <taxon>Ascomycota</taxon>
        <taxon>Pezizomycotina</taxon>
        <taxon>Eurotiomycetes</taxon>
        <taxon>Chaetothyriomycetidae</taxon>
        <taxon>Chaetothyriales</taxon>
        <taxon>Cyphellophoraceae</taxon>
        <taxon>Cyphellophora</taxon>
    </lineage>
</organism>
<keyword evidence="1" id="KW-1133">Transmembrane helix</keyword>
<dbReference type="InParanoid" id="W2RM41"/>
<name>W2RM41_CYPE1</name>
<dbReference type="Pfam" id="PF14087">
    <property type="entry name" value="DUF4267"/>
    <property type="match status" value="1"/>
</dbReference>
<dbReference type="AlphaFoldDB" id="W2RM41"/>
<evidence type="ECO:0000313" key="2">
    <source>
        <dbReference type="EMBL" id="ETN36804.1"/>
    </source>
</evidence>
<dbReference type="InterPro" id="IPR025363">
    <property type="entry name" value="DUF4267"/>
</dbReference>
<dbReference type="GeneID" id="19976421"/>
<gene>
    <name evidence="2" type="ORF">HMPREF1541_09082</name>
</gene>
<keyword evidence="1" id="KW-0812">Transmembrane</keyword>
<feature type="transmembrane region" description="Helical" evidence="1">
    <location>
        <begin position="14"/>
        <end position="34"/>
    </location>
</feature>
<accession>W2RM41</accession>
<evidence type="ECO:0000256" key="1">
    <source>
        <dbReference type="SAM" id="Phobius"/>
    </source>
</evidence>
<reference evidence="2 3" key="1">
    <citation type="submission" date="2013-03" db="EMBL/GenBank/DDBJ databases">
        <title>The Genome Sequence of Phialophora europaea CBS 101466.</title>
        <authorList>
            <consortium name="The Broad Institute Genomics Platform"/>
            <person name="Cuomo C."/>
            <person name="de Hoog S."/>
            <person name="Gorbushina A."/>
            <person name="Walker B."/>
            <person name="Young S.K."/>
            <person name="Zeng Q."/>
            <person name="Gargeya S."/>
            <person name="Fitzgerald M."/>
            <person name="Haas B."/>
            <person name="Abouelleil A."/>
            <person name="Allen A.W."/>
            <person name="Alvarado L."/>
            <person name="Arachchi H.M."/>
            <person name="Berlin A.M."/>
            <person name="Chapman S.B."/>
            <person name="Gainer-Dewar J."/>
            <person name="Goldberg J."/>
            <person name="Griggs A."/>
            <person name="Gujja S."/>
            <person name="Hansen M."/>
            <person name="Howarth C."/>
            <person name="Imamovic A."/>
            <person name="Ireland A."/>
            <person name="Larimer J."/>
            <person name="McCowan C."/>
            <person name="Murphy C."/>
            <person name="Pearson M."/>
            <person name="Poon T.W."/>
            <person name="Priest M."/>
            <person name="Roberts A."/>
            <person name="Saif S."/>
            <person name="Shea T."/>
            <person name="Sisk P."/>
            <person name="Sykes S."/>
            <person name="Wortman J."/>
            <person name="Nusbaum C."/>
            <person name="Birren B."/>
        </authorList>
    </citation>
    <scope>NUCLEOTIDE SEQUENCE [LARGE SCALE GENOMIC DNA]</scope>
    <source>
        <strain evidence="2 3">CBS 101466</strain>
    </source>
</reference>
<protein>
    <submittedName>
        <fullName evidence="2">Uncharacterized protein</fullName>
    </submittedName>
</protein>
<dbReference type="RefSeq" id="XP_008721622.1">
    <property type="nucleotide sequence ID" value="XM_008723400.1"/>
</dbReference>
<evidence type="ECO:0000313" key="3">
    <source>
        <dbReference type="Proteomes" id="UP000030752"/>
    </source>
</evidence>
<keyword evidence="3" id="KW-1185">Reference proteome</keyword>
<dbReference type="EMBL" id="KB822725">
    <property type="protein sequence ID" value="ETN36804.1"/>
    <property type="molecule type" value="Genomic_DNA"/>
</dbReference>